<organism evidence="2 3">
    <name type="scientific">Eruca vesicaria subsp. sativa</name>
    <name type="common">Garden rocket</name>
    <name type="synonym">Eruca sativa</name>
    <dbReference type="NCBI Taxonomy" id="29727"/>
    <lineage>
        <taxon>Eukaryota</taxon>
        <taxon>Viridiplantae</taxon>
        <taxon>Streptophyta</taxon>
        <taxon>Embryophyta</taxon>
        <taxon>Tracheophyta</taxon>
        <taxon>Spermatophyta</taxon>
        <taxon>Magnoliopsida</taxon>
        <taxon>eudicotyledons</taxon>
        <taxon>Gunneridae</taxon>
        <taxon>Pentapetalae</taxon>
        <taxon>rosids</taxon>
        <taxon>malvids</taxon>
        <taxon>Brassicales</taxon>
        <taxon>Brassicaceae</taxon>
        <taxon>Brassiceae</taxon>
        <taxon>Eruca</taxon>
    </lineage>
</organism>
<feature type="compositionally biased region" description="Basic and acidic residues" evidence="1">
    <location>
        <begin position="337"/>
        <end position="347"/>
    </location>
</feature>
<keyword evidence="3" id="KW-1185">Reference proteome</keyword>
<proteinExistence type="predicted"/>
<name>A0ABC8KEM4_ERUVS</name>
<gene>
    <name evidence="2" type="ORF">ERUC_LOCUS23215</name>
</gene>
<feature type="compositionally biased region" description="Basic residues" evidence="1">
    <location>
        <begin position="291"/>
        <end position="305"/>
    </location>
</feature>
<sequence>MAQRYTKEEKGKFQQTENNESSIKRISTEQEGRPISTDLQVSTEVLSHTLVPHTSRKQQSEEEILRDLNDATRAYLSCSDPTEAAARRQRVRAGDASGETKETAAALFKAQTSLSNNLPPNQPSQNPVRYLSKEQVLKDLEAATMQYLSCPNPTEAAARMQRVLSSEASGLVDATADSILAAELTPRKSLSPWERGIKSVSPVANNSLFGLRLDQIFSPIPQPLTDLGLDPYYSDAPAQVNFLSPREYSKTPARLRSLIIFPHLTADDAPPLNPRRPILREETPINESQTKRQRRISTRQSRKRSPGGGPNILLGTSSKKRNLSQIQYSPGNTKTYMSKEQKRDPRDSIFQLHILSSL</sequence>
<dbReference type="EMBL" id="CAKOAT010230822">
    <property type="protein sequence ID" value="CAH8357460.1"/>
    <property type="molecule type" value="Genomic_DNA"/>
</dbReference>
<feature type="compositionally biased region" description="Polar residues" evidence="1">
    <location>
        <begin position="323"/>
        <end position="336"/>
    </location>
</feature>
<feature type="region of interest" description="Disordered" evidence="1">
    <location>
        <begin position="1"/>
        <end position="37"/>
    </location>
</feature>
<feature type="compositionally biased region" description="Basic and acidic residues" evidence="1">
    <location>
        <begin position="22"/>
        <end position="32"/>
    </location>
</feature>
<dbReference type="AlphaFoldDB" id="A0ABC8KEM4"/>
<accession>A0ABC8KEM4</accession>
<comment type="caution">
    <text evidence="2">The sequence shown here is derived from an EMBL/GenBank/DDBJ whole genome shotgun (WGS) entry which is preliminary data.</text>
</comment>
<evidence type="ECO:0000313" key="2">
    <source>
        <dbReference type="EMBL" id="CAH8357460.1"/>
    </source>
</evidence>
<evidence type="ECO:0000256" key="1">
    <source>
        <dbReference type="SAM" id="MobiDB-lite"/>
    </source>
</evidence>
<feature type="region of interest" description="Disordered" evidence="1">
    <location>
        <begin position="270"/>
        <end position="347"/>
    </location>
</feature>
<protein>
    <submittedName>
        <fullName evidence="2">Uncharacterized protein</fullName>
    </submittedName>
</protein>
<feature type="compositionally biased region" description="Basic and acidic residues" evidence="1">
    <location>
        <begin position="1"/>
        <end position="12"/>
    </location>
</feature>
<evidence type="ECO:0000313" key="3">
    <source>
        <dbReference type="Proteomes" id="UP001642260"/>
    </source>
</evidence>
<dbReference type="Proteomes" id="UP001642260">
    <property type="component" value="Unassembled WGS sequence"/>
</dbReference>
<reference evidence="2 3" key="1">
    <citation type="submission" date="2022-03" db="EMBL/GenBank/DDBJ databases">
        <authorList>
            <person name="Macdonald S."/>
            <person name="Ahmed S."/>
            <person name="Newling K."/>
        </authorList>
    </citation>
    <scope>NUCLEOTIDE SEQUENCE [LARGE SCALE GENOMIC DNA]</scope>
</reference>